<keyword evidence="4 6" id="KW-1133">Transmembrane helix</keyword>
<feature type="transmembrane region" description="Helical" evidence="6">
    <location>
        <begin position="365"/>
        <end position="387"/>
    </location>
</feature>
<organism evidence="8 9">
    <name type="scientific">Halopseudomonas litoralis</name>
    <dbReference type="NCBI Taxonomy" id="797277"/>
    <lineage>
        <taxon>Bacteria</taxon>
        <taxon>Pseudomonadati</taxon>
        <taxon>Pseudomonadota</taxon>
        <taxon>Gammaproteobacteria</taxon>
        <taxon>Pseudomonadales</taxon>
        <taxon>Pseudomonadaceae</taxon>
        <taxon>Halopseudomonas</taxon>
    </lineage>
</organism>
<dbReference type="SUPFAM" id="SSF103473">
    <property type="entry name" value="MFS general substrate transporter"/>
    <property type="match status" value="1"/>
</dbReference>
<dbReference type="Proteomes" id="UP000243426">
    <property type="component" value="Chromosome I"/>
</dbReference>
<feature type="transmembrane region" description="Helical" evidence="6">
    <location>
        <begin position="12"/>
        <end position="31"/>
    </location>
</feature>
<feature type="transmembrane region" description="Helical" evidence="6">
    <location>
        <begin position="139"/>
        <end position="160"/>
    </location>
</feature>
<dbReference type="AlphaFoldDB" id="A0A1H1TLX2"/>
<dbReference type="InterPro" id="IPR020846">
    <property type="entry name" value="MFS_dom"/>
</dbReference>
<evidence type="ECO:0000259" key="7">
    <source>
        <dbReference type="PROSITE" id="PS50850"/>
    </source>
</evidence>
<dbReference type="GO" id="GO:0005886">
    <property type="term" value="C:plasma membrane"/>
    <property type="evidence" value="ECO:0007669"/>
    <property type="project" value="UniProtKB-SubCell"/>
</dbReference>
<dbReference type="PANTHER" id="PTHR43124:SF4">
    <property type="entry name" value="SUGAR EFFLUX TRANSPORTER"/>
    <property type="match status" value="1"/>
</dbReference>
<feature type="transmembrane region" description="Helical" evidence="6">
    <location>
        <begin position="299"/>
        <end position="319"/>
    </location>
</feature>
<dbReference type="InterPro" id="IPR050189">
    <property type="entry name" value="MFS_Efflux_Transporters"/>
</dbReference>
<feature type="transmembrane region" description="Helical" evidence="6">
    <location>
        <begin position="209"/>
        <end position="231"/>
    </location>
</feature>
<dbReference type="GO" id="GO:0022857">
    <property type="term" value="F:transmembrane transporter activity"/>
    <property type="evidence" value="ECO:0007669"/>
    <property type="project" value="InterPro"/>
</dbReference>
<feature type="transmembrane region" description="Helical" evidence="6">
    <location>
        <begin position="80"/>
        <end position="99"/>
    </location>
</feature>
<keyword evidence="2" id="KW-1003">Cell membrane</keyword>
<keyword evidence="5 6" id="KW-0472">Membrane</keyword>
<feature type="transmembrane region" description="Helical" evidence="6">
    <location>
        <begin position="51"/>
        <end position="71"/>
    </location>
</feature>
<dbReference type="NCBIfam" id="NF002921">
    <property type="entry name" value="PRK03545.1"/>
    <property type="match status" value="1"/>
</dbReference>
<dbReference type="CDD" id="cd17324">
    <property type="entry name" value="MFS_NepI_like"/>
    <property type="match status" value="1"/>
</dbReference>
<evidence type="ECO:0000256" key="6">
    <source>
        <dbReference type="SAM" id="Phobius"/>
    </source>
</evidence>
<dbReference type="InterPro" id="IPR036259">
    <property type="entry name" value="MFS_trans_sf"/>
</dbReference>
<feature type="domain" description="Major facilitator superfamily (MFS) profile" evidence="7">
    <location>
        <begin position="14"/>
        <end position="388"/>
    </location>
</feature>
<evidence type="ECO:0000256" key="3">
    <source>
        <dbReference type="ARBA" id="ARBA00022692"/>
    </source>
</evidence>
<evidence type="ECO:0000256" key="1">
    <source>
        <dbReference type="ARBA" id="ARBA00004651"/>
    </source>
</evidence>
<evidence type="ECO:0000256" key="5">
    <source>
        <dbReference type="ARBA" id="ARBA00023136"/>
    </source>
</evidence>
<dbReference type="InterPro" id="IPR011701">
    <property type="entry name" value="MFS"/>
</dbReference>
<sequence length="399" mass="42247">MTTSDTAPQGSWLSVVALALAAFIFNTTEFAPVALLSDIGASFDMLPEQVGLMLTVYAWLVALASLPLMLLTRNIERRRLLVGVFLLFIVCHLLSYVAWSYDVLVLSRAGIALAHAVFWSITASLAVRVAPPGREAQALGLLATGTTLAMVLGIPLGRLVGQLVGWRVTFLGVAVLALLTMVCLMRMLPLLPSQNAGSLKSLPVLLKRPALMAVYVLVVLGVTAHFTAYSYIEPFAREIGGLIGNQITGLLLLFGGAGLFGALLFSRYSPYYPRSVLVGTLLALALCMLLLLYSADTFWGLGLVCFVWGIAILCFTLALQSRVLKMASDATDVAMALFSGLYNVGIGAGALLGSQITIQMGLANVGLVGGALALGALLLCLTAMWRLAPQMPVAQRAAT</sequence>
<feature type="transmembrane region" description="Helical" evidence="6">
    <location>
        <begin position="243"/>
        <end position="264"/>
    </location>
</feature>
<dbReference type="PROSITE" id="PS50850">
    <property type="entry name" value="MFS"/>
    <property type="match status" value="1"/>
</dbReference>
<evidence type="ECO:0000313" key="8">
    <source>
        <dbReference type="EMBL" id="SDS61218.1"/>
    </source>
</evidence>
<gene>
    <name evidence="8" type="ORF">SAMN05216198_2342</name>
</gene>
<dbReference type="PANTHER" id="PTHR43124">
    <property type="entry name" value="PURINE EFFLUX PUMP PBUE"/>
    <property type="match status" value="1"/>
</dbReference>
<feature type="transmembrane region" description="Helical" evidence="6">
    <location>
        <begin position="331"/>
        <end position="353"/>
    </location>
</feature>
<comment type="subcellular location">
    <subcellularLocation>
        <location evidence="1">Cell membrane</location>
        <topology evidence="1">Multi-pass membrane protein</topology>
    </subcellularLocation>
</comment>
<dbReference type="EMBL" id="LT629748">
    <property type="protein sequence ID" value="SDS61218.1"/>
    <property type="molecule type" value="Genomic_DNA"/>
</dbReference>
<dbReference type="Gene3D" id="1.20.1250.20">
    <property type="entry name" value="MFS general substrate transporter like domains"/>
    <property type="match status" value="1"/>
</dbReference>
<name>A0A1H1TLX2_9GAMM</name>
<keyword evidence="9" id="KW-1185">Reference proteome</keyword>
<proteinExistence type="predicted"/>
<evidence type="ECO:0000256" key="2">
    <source>
        <dbReference type="ARBA" id="ARBA00022475"/>
    </source>
</evidence>
<evidence type="ECO:0000256" key="4">
    <source>
        <dbReference type="ARBA" id="ARBA00022989"/>
    </source>
</evidence>
<accession>A0A1H1TLX2</accession>
<reference evidence="9" key="1">
    <citation type="submission" date="2016-10" db="EMBL/GenBank/DDBJ databases">
        <authorList>
            <person name="Varghese N."/>
            <person name="Submissions S."/>
        </authorList>
    </citation>
    <scope>NUCLEOTIDE SEQUENCE [LARGE SCALE GENOMIC DNA]</scope>
    <source>
        <strain evidence="9">2SM5</strain>
    </source>
</reference>
<dbReference type="RefSeq" id="WP_090273469.1">
    <property type="nucleotide sequence ID" value="NZ_LT629748.1"/>
</dbReference>
<dbReference type="STRING" id="797277.SAMN05216198_2342"/>
<keyword evidence="3 6" id="KW-0812">Transmembrane</keyword>
<feature type="transmembrane region" description="Helical" evidence="6">
    <location>
        <begin position="166"/>
        <end position="188"/>
    </location>
</feature>
<dbReference type="Pfam" id="PF07690">
    <property type="entry name" value="MFS_1"/>
    <property type="match status" value="1"/>
</dbReference>
<evidence type="ECO:0000313" key="9">
    <source>
        <dbReference type="Proteomes" id="UP000243426"/>
    </source>
</evidence>
<protein>
    <submittedName>
        <fullName evidence="8">MFS transporter, DHA1 family, L-arabinose/isopropyl-beta-D-thiogalactopyranoside export protein</fullName>
    </submittedName>
</protein>
<feature type="transmembrane region" description="Helical" evidence="6">
    <location>
        <begin position="276"/>
        <end position="293"/>
    </location>
</feature>
<dbReference type="OrthoDB" id="9788453at2"/>